<feature type="region of interest" description="Disordered" evidence="1">
    <location>
        <begin position="78"/>
        <end position="103"/>
    </location>
</feature>
<reference evidence="2 3" key="1">
    <citation type="submission" date="2018-08" db="EMBL/GenBank/DDBJ databases">
        <title>Genomic investigation of the strawberry pathogen Phytophthora fragariae indicates pathogenicity is determined by transcriptional variation in three key races.</title>
        <authorList>
            <person name="Adams T.M."/>
            <person name="Armitage A.D."/>
            <person name="Sobczyk M.K."/>
            <person name="Bates H.J."/>
            <person name="Dunwell J.M."/>
            <person name="Nellist C.F."/>
            <person name="Harrison R.J."/>
        </authorList>
    </citation>
    <scope>NUCLEOTIDE SEQUENCE [LARGE SCALE GENOMIC DNA]</scope>
    <source>
        <strain evidence="2 3">NOV-71</strain>
    </source>
</reference>
<evidence type="ECO:0000256" key="1">
    <source>
        <dbReference type="SAM" id="MobiDB-lite"/>
    </source>
</evidence>
<dbReference type="EMBL" id="QXFZ01005186">
    <property type="protein sequence ID" value="KAE9061686.1"/>
    <property type="molecule type" value="Genomic_DNA"/>
</dbReference>
<proteinExistence type="predicted"/>
<feature type="non-terminal residue" evidence="2">
    <location>
        <position position="417"/>
    </location>
</feature>
<sequence>MSTPSSIILAARAVARRMGIATPNDPENPAGHLVEPPAAAAPAMTPPAAAPVSATVQASSASVPASTTPLASEALQPTLGSASGASTPRSQSSLSPPARLPAPRLSDIEGTVLHGLLMDAADESTERLCAVFGSRLTEAIRCLVQVMIDPPRCQDQARDRRIAEARSIPELVAAVQEPGEDPRDLAEELGQLQARLAAEQAARIAAERSAFSAKAELKKKDRWLISMAAENAELQKRIQASEDQRITSDNQVAAQQGDVEAHGEILARTIARLKQADELLESQAKKIKRDWQFYKKSLALFADRVARLHRFLAANGTEAADRAQRHLIESMKFTTSKTLEANRYLRKFVDDRRLDADTLMLLAEGGCIGELDVDFLGLDQDAVDIVRDAIQDLDPSKSAKAQATELAQLVHRIRDGP</sequence>
<dbReference type="Proteomes" id="UP000441208">
    <property type="component" value="Unassembled WGS sequence"/>
</dbReference>
<evidence type="ECO:0000313" key="2">
    <source>
        <dbReference type="EMBL" id="KAE9061686.1"/>
    </source>
</evidence>
<organism evidence="2 3">
    <name type="scientific">Phytophthora fragariae</name>
    <dbReference type="NCBI Taxonomy" id="53985"/>
    <lineage>
        <taxon>Eukaryota</taxon>
        <taxon>Sar</taxon>
        <taxon>Stramenopiles</taxon>
        <taxon>Oomycota</taxon>
        <taxon>Peronosporomycetes</taxon>
        <taxon>Peronosporales</taxon>
        <taxon>Peronosporaceae</taxon>
        <taxon>Phytophthora</taxon>
    </lineage>
</organism>
<name>A0A6A3PJ69_9STRA</name>
<comment type="caution">
    <text evidence="2">The sequence shown here is derived from an EMBL/GenBank/DDBJ whole genome shotgun (WGS) entry which is preliminary data.</text>
</comment>
<feature type="compositionally biased region" description="Low complexity" evidence="1">
    <location>
        <begin position="88"/>
        <end position="103"/>
    </location>
</feature>
<protein>
    <submittedName>
        <fullName evidence="2">Uncharacterized protein</fullName>
    </submittedName>
</protein>
<feature type="region of interest" description="Disordered" evidence="1">
    <location>
        <begin position="20"/>
        <end position="47"/>
    </location>
</feature>
<evidence type="ECO:0000313" key="3">
    <source>
        <dbReference type="Proteomes" id="UP000441208"/>
    </source>
</evidence>
<feature type="compositionally biased region" description="Polar residues" evidence="1">
    <location>
        <begin position="78"/>
        <end position="87"/>
    </location>
</feature>
<gene>
    <name evidence="2" type="ORF">PF007_g30169</name>
</gene>
<accession>A0A6A3PJ69</accession>
<dbReference type="AlphaFoldDB" id="A0A6A3PJ69"/>